<dbReference type="EMBL" id="DVNH01000039">
    <property type="protein sequence ID" value="HIU51998.1"/>
    <property type="molecule type" value="Genomic_DNA"/>
</dbReference>
<organism evidence="1 2">
    <name type="scientific">Candidatus Merdicola faecigallinarum</name>
    <dbReference type="NCBI Taxonomy" id="2840862"/>
    <lineage>
        <taxon>Bacteria</taxon>
        <taxon>Bacillati</taxon>
        <taxon>Bacillota</taxon>
        <taxon>Clostridia</taxon>
        <taxon>Candidatus Merdicola</taxon>
    </lineage>
</organism>
<reference evidence="1" key="2">
    <citation type="journal article" date="2021" name="PeerJ">
        <title>Extensive microbial diversity within the chicken gut microbiome revealed by metagenomics and culture.</title>
        <authorList>
            <person name="Gilroy R."/>
            <person name="Ravi A."/>
            <person name="Getino M."/>
            <person name="Pursley I."/>
            <person name="Horton D.L."/>
            <person name="Alikhan N.F."/>
            <person name="Baker D."/>
            <person name="Gharbi K."/>
            <person name="Hall N."/>
            <person name="Watson M."/>
            <person name="Adriaenssens E.M."/>
            <person name="Foster-Nyarko E."/>
            <person name="Jarju S."/>
            <person name="Secka A."/>
            <person name="Antonio M."/>
            <person name="Oren A."/>
            <person name="Chaudhuri R.R."/>
            <person name="La Ragione R."/>
            <person name="Hildebrand F."/>
            <person name="Pallen M.J."/>
        </authorList>
    </citation>
    <scope>NUCLEOTIDE SEQUENCE</scope>
    <source>
        <strain evidence="1">CHK195-15760</strain>
    </source>
</reference>
<dbReference type="AlphaFoldDB" id="A0A9D1SA30"/>
<sequence>MKINEEKVILEENEVSTIIKEKEKKGIERENEKKILVKEIKKIGTQISYDYEIDRSLVSLLHMDNKLKIDYSIPIEDVPDEIAVIPFITGILPMIYLEDITVVLDRIDKDFYEAFDQIREGYKKMLPKGEWKGKIEAKEIIDHSKNPENGKSSVFFSGGVDSTSSLATHIKEKPEFILIWGSDILQNNEKSWETAKQIAQNTADQFGINTNYISSNFRFYLNENALTTKYRELLPVSWWYDVQHGAALLGHVAPIAYKKKLAVHYIPSSYNIHDKNVVCASYPTLDEKMKFCGCHIIHDGFEMTRLEKVKNICDFQKDSKPKITLRVCCTEREEEANCCKCEKCYRTIGELIACKEDPKKFGFPITEKEIRDIKKFFKKEEVQGTAVRHWKEIQNKMLEDQKYFKKLRYAKWIMKFNFDKTKRKDFKKEMWDENGEKI</sequence>
<protein>
    <submittedName>
        <fullName evidence="1">Uncharacterized protein</fullName>
    </submittedName>
</protein>
<accession>A0A9D1SA30</accession>
<comment type="caution">
    <text evidence="1">The sequence shown here is derived from an EMBL/GenBank/DDBJ whole genome shotgun (WGS) entry which is preliminary data.</text>
</comment>
<proteinExistence type="predicted"/>
<evidence type="ECO:0000313" key="2">
    <source>
        <dbReference type="Proteomes" id="UP000824093"/>
    </source>
</evidence>
<gene>
    <name evidence="1" type="ORF">IAB70_05205</name>
</gene>
<dbReference type="Proteomes" id="UP000824093">
    <property type="component" value="Unassembled WGS sequence"/>
</dbReference>
<evidence type="ECO:0000313" key="1">
    <source>
        <dbReference type="EMBL" id="HIU51998.1"/>
    </source>
</evidence>
<name>A0A9D1SA30_9FIRM</name>
<reference evidence="1" key="1">
    <citation type="submission" date="2020-10" db="EMBL/GenBank/DDBJ databases">
        <authorList>
            <person name="Gilroy R."/>
        </authorList>
    </citation>
    <scope>NUCLEOTIDE SEQUENCE</scope>
    <source>
        <strain evidence="1">CHK195-15760</strain>
    </source>
</reference>
<dbReference type="SUPFAM" id="SSF52402">
    <property type="entry name" value="Adenine nucleotide alpha hydrolases-like"/>
    <property type="match status" value="1"/>
</dbReference>